<feature type="domain" description="Alpha-D-phosphohexomutase alpha/beta/alpha" evidence="8">
    <location>
        <begin position="325"/>
        <end position="447"/>
    </location>
</feature>
<comment type="similarity">
    <text evidence="1">Belongs to the phosphohexose mutase family.</text>
</comment>
<keyword evidence="5" id="KW-0413">Isomerase</keyword>
<dbReference type="Pfam" id="PF02879">
    <property type="entry name" value="PGM_PMM_II"/>
    <property type="match status" value="1"/>
</dbReference>
<protein>
    <submittedName>
        <fullName evidence="9">Phosphoglucomutase</fullName>
    </submittedName>
</protein>
<feature type="domain" description="Alpha-D-phosphohexomutase alpha/beta/alpha" evidence="7">
    <location>
        <begin position="212"/>
        <end position="312"/>
    </location>
</feature>
<dbReference type="InterPro" id="IPR016055">
    <property type="entry name" value="A-D-PHexomutase_a/b/a-I/II/III"/>
</dbReference>
<dbReference type="Pfam" id="PF02880">
    <property type="entry name" value="PGM_PMM_III"/>
    <property type="match status" value="1"/>
</dbReference>
<organism evidence="9 10">
    <name type="scientific">Oceanobacillus caeni</name>
    <dbReference type="NCBI Taxonomy" id="405946"/>
    <lineage>
        <taxon>Bacteria</taxon>
        <taxon>Bacillati</taxon>
        <taxon>Bacillota</taxon>
        <taxon>Bacilli</taxon>
        <taxon>Bacillales</taxon>
        <taxon>Bacillaceae</taxon>
        <taxon>Oceanobacillus</taxon>
    </lineage>
</organism>
<evidence type="ECO:0000256" key="2">
    <source>
        <dbReference type="ARBA" id="ARBA00022553"/>
    </source>
</evidence>
<evidence type="ECO:0000259" key="8">
    <source>
        <dbReference type="Pfam" id="PF02880"/>
    </source>
</evidence>
<evidence type="ECO:0000259" key="7">
    <source>
        <dbReference type="Pfam" id="PF02879"/>
    </source>
</evidence>
<reference evidence="9 10" key="1">
    <citation type="submission" date="2015-07" db="EMBL/GenBank/DDBJ databases">
        <title>High-quality draft genome sequence of Oceanobacillus caeni HM6, a bacillus isolated from a human feces.</title>
        <authorList>
            <person name="Kumar J."/>
            <person name="Verma M.K."/>
            <person name="Pandey R."/>
            <person name="Bhambi M."/>
            <person name="Chauhan N."/>
        </authorList>
    </citation>
    <scope>NUCLEOTIDE SEQUENCE [LARGE SCALE GENOMIC DNA]</scope>
    <source>
        <strain evidence="9 10">HM6</strain>
    </source>
</reference>
<feature type="domain" description="Alpha-D-phosphohexomutase alpha/beta/alpha" evidence="6">
    <location>
        <begin position="44"/>
        <end position="172"/>
    </location>
</feature>
<accession>A0ABR5MFF6</accession>
<proteinExistence type="inferred from homology"/>
<keyword evidence="4" id="KW-0460">Magnesium</keyword>
<evidence type="ECO:0000256" key="4">
    <source>
        <dbReference type="ARBA" id="ARBA00022842"/>
    </source>
</evidence>
<evidence type="ECO:0000256" key="5">
    <source>
        <dbReference type="ARBA" id="ARBA00023235"/>
    </source>
</evidence>
<keyword evidence="2" id="KW-0597">Phosphoprotein</keyword>
<dbReference type="SUPFAM" id="SSF53738">
    <property type="entry name" value="Phosphoglucomutase, first 3 domains"/>
    <property type="match status" value="3"/>
</dbReference>
<dbReference type="CDD" id="cd05799">
    <property type="entry name" value="PGM2"/>
    <property type="match status" value="1"/>
</dbReference>
<keyword evidence="3" id="KW-0479">Metal-binding</keyword>
<comment type="caution">
    <text evidence="9">The sequence shown here is derived from an EMBL/GenBank/DDBJ whole genome shotgun (WGS) entry which is preliminary data.</text>
</comment>
<dbReference type="Proteomes" id="UP000037854">
    <property type="component" value="Unassembled WGS sequence"/>
</dbReference>
<name>A0ABR5MFF6_9BACI</name>
<evidence type="ECO:0000259" key="6">
    <source>
        <dbReference type="Pfam" id="PF02878"/>
    </source>
</evidence>
<dbReference type="InterPro" id="IPR005846">
    <property type="entry name" value="A-D-PHexomutase_a/b/a-III"/>
</dbReference>
<sequence length="582" mass="66420">MTAWMQVYKKWDAFEELDPSLQLELEILKNDHVKLEDSFYKELEFGTGEMHGLIGPGTNRMNIYTVRKAANALANYLFATSVNVKDRGVVIAYGSRFMSKEFALETVKVLAFYGIRTYLFESAIPTPLLSFAVRYFGTTAGIMITASDKPKEYNGFKVYNEDGAQMTPKEADHFVSYMGHMEDELSVPFLEQKDLEEKGIIYWVKDEIDRAYLERLRYISKMEHEEQLKDKDIKIVFAPLHGPALPLVKEGLEQLNFDQVHLVEEQAIPDVEAISTNIEKHEAFQMAIELGKKVDADILLATYPNGDRLGVAVKTTEGSYQVLTGNQLGSILLDYILRHSDPNVYRNSRVIKSVVTTELGRAIADSYYVKTIDTLTGFNHIGEKIGMFDSSGETFLFGFEESDSYLVNGFARDKDAIQASVMTAEMVYFWKKQGKTLLDVLEDLYQKHGYYLEGTSAFALEGENDLSKIKEIMNQFKENPPKEIAGLKVKQIENYEKRERKFVVDGLAEDILLPKENMVKFYLDNNAWVCLCPNSIEHKIQYYYGVCGESMEDSRNLLSSLESTLNKMTEESLKKQRINFVS</sequence>
<dbReference type="PANTHER" id="PTHR45745:SF1">
    <property type="entry name" value="PHOSPHOGLUCOMUTASE 2B-RELATED"/>
    <property type="match status" value="1"/>
</dbReference>
<dbReference type="Pfam" id="PF02878">
    <property type="entry name" value="PGM_PMM_I"/>
    <property type="match status" value="1"/>
</dbReference>
<dbReference type="EMBL" id="LGTK01000101">
    <property type="protein sequence ID" value="KPH70540.1"/>
    <property type="molecule type" value="Genomic_DNA"/>
</dbReference>
<evidence type="ECO:0000256" key="1">
    <source>
        <dbReference type="ARBA" id="ARBA00010231"/>
    </source>
</evidence>
<keyword evidence="10" id="KW-1185">Reference proteome</keyword>
<dbReference type="InterPro" id="IPR005845">
    <property type="entry name" value="A-D-PHexomutase_a/b/a-II"/>
</dbReference>
<gene>
    <name evidence="9" type="ORF">AFL42_16700</name>
</gene>
<dbReference type="PANTHER" id="PTHR45745">
    <property type="entry name" value="PHOSPHOMANNOMUTASE 45A"/>
    <property type="match status" value="1"/>
</dbReference>
<evidence type="ECO:0000313" key="10">
    <source>
        <dbReference type="Proteomes" id="UP000037854"/>
    </source>
</evidence>
<dbReference type="InterPro" id="IPR005844">
    <property type="entry name" value="A-D-PHexomutase_a/b/a-I"/>
</dbReference>
<dbReference type="Gene3D" id="3.40.120.10">
    <property type="entry name" value="Alpha-D-Glucose-1,6-Bisphosphate, subunit A, domain 3"/>
    <property type="match status" value="3"/>
</dbReference>
<evidence type="ECO:0000313" key="9">
    <source>
        <dbReference type="EMBL" id="KPH70540.1"/>
    </source>
</evidence>
<evidence type="ECO:0000256" key="3">
    <source>
        <dbReference type="ARBA" id="ARBA00022723"/>
    </source>
</evidence>